<dbReference type="OrthoDB" id="7772923at2759"/>
<sequence length="402" mass="45953">MVSSLHRNPPFRAEHLGSLLRTDSLLKKRAEVDEGRVSRSKLTAIEDEDIQEIVRLQKELGYSAITDGEYRRHMFWGSFFPDLKGFVEIKEPDVEIFRPYMPDIAAFIESNYKPGESVICVGKIRHVGSTYVDQFKFLASLVTPGEIKNIKLTLAAPNWYHMRYKEGRAYPGDVYASDDEYFADIAKAYQAELRILYYAGCRNVQFDDPNFAYFCSEKMIAGWKTDPLNKCSVDDLLDKYIRLYNDCLAERPFDLHVGIHVCRGNFVNSRHFSEGGYDRIAMKLFQHLNIDTYYLEYDTPRAGGFEPLAYLPKHKNVILGVVTSKFPEIEDKEVMKKRVMAAIEFIAKGNQETAEESSKRVGVSPQCGFASHSSGNSVTRDDMIAKLKLVREIADEIWPGEP</sequence>
<evidence type="ECO:0000313" key="3">
    <source>
        <dbReference type="Proteomes" id="UP000243515"/>
    </source>
</evidence>
<dbReference type="Pfam" id="PF01717">
    <property type="entry name" value="Meth_synt_2"/>
    <property type="match status" value="1"/>
</dbReference>
<dbReference type="GO" id="GO:0008270">
    <property type="term" value="F:zinc ion binding"/>
    <property type="evidence" value="ECO:0007669"/>
    <property type="project" value="InterPro"/>
</dbReference>
<dbReference type="InterPro" id="IPR038071">
    <property type="entry name" value="UROD/MetE-like_sf"/>
</dbReference>
<dbReference type="SUPFAM" id="SSF51726">
    <property type="entry name" value="UROD/MetE-like"/>
    <property type="match status" value="1"/>
</dbReference>
<gene>
    <name evidence="2" type="ORF">Egran_03770</name>
</gene>
<evidence type="ECO:0000259" key="1">
    <source>
        <dbReference type="Pfam" id="PF01717"/>
    </source>
</evidence>
<dbReference type="Gene3D" id="3.20.20.210">
    <property type="match status" value="1"/>
</dbReference>
<comment type="caution">
    <text evidence="2">The sequence shown here is derived from an EMBL/GenBank/DDBJ whole genome shotgun (WGS) entry which is preliminary data.</text>
</comment>
<proteinExistence type="predicted"/>
<protein>
    <recommendedName>
        <fullName evidence="1">Cobalamin-independent methionine synthase MetE C-terminal/archaeal domain-containing protein</fullName>
    </recommendedName>
</protein>
<reference evidence="2 3" key="1">
    <citation type="journal article" date="2015" name="Environ. Microbiol.">
        <title>Metagenome sequence of Elaphomyces granulatus from sporocarp tissue reveals Ascomycota ectomycorrhizal fingerprints of genome expansion and a Proteobacteria-rich microbiome.</title>
        <authorList>
            <person name="Quandt C.A."/>
            <person name="Kohler A."/>
            <person name="Hesse C.N."/>
            <person name="Sharpton T.J."/>
            <person name="Martin F."/>
            <person name="Spatafora J.W."/>
        </authorList>
    </citation>
    <scope>NUCLEOTIDE SEQUENCE [LARGE SCALE GENOMIC DNA]</scope>
    <source>
        <strain evidence="2 3">OSC145934</strain>
    </source>
</reference>
<dbReference type="GO" id="GO:0003871">
    <property type="term" value="F:5-methyltetrahydropteroyltriglutamate-homocysteine S-methyltransferase activity"/>
    <property type="evidence" value="ECO:0007669"/>
    <property type="project" value="InterPro"/>
</dbReference>
<dbReference type="AlphaFoldDB" id="A0A232LWH3"/>
<dbReference type="GO" id="GO:0009086">
    <property type="term" value="P:methionine biosynthetic process"/>
    <property type="evidence" value="ECO:0007669"/>
    <property type="project" value="InterPro"/>
</dbReference>
<dbReference type="Proteomes" id="UP000243515">
    <property type="component" value="Unassembled WGS sequence"/>
</dbReference>
<dbReference type="InterPro" id="IPR002629">
    <property type="entry name" value="Met_Synth_C/arc"/>
</dbReference>
<keyword evidence="3" id="KW-1185">Reference proteome</keyword>
<feature type="domain" description="Cobalamin-independent methionine synthase MetE C-terminal/archaeal" evidence="1">
    <location>
        <begin position="179"/>
        <end position="394"/>
    </location>
</feature>
<dbReference type="PANTHER" id="PTHR43844:SF2">
    <property type="entry name" value="SYNTHASE, VITAMIN-B12 INDEPENDENT, PUTATIVE (AFU_ORTHOLOGUE AFUA_3G12060)-RELATED"/>
    <property type="match status" value="1"/>
</dbReference>
<organism evidence="2 3">
    <name type="scientific">Elaphomyces granulatus</name>
    <dbReference type="NCBI Taxonomy" id="519963"/>
    <lineage>
        <taxon>Eukaryota</taxon>
        <taxon>Fungi</taxon>
        <taxon>Dikarya</taxon>
        <taxon>Ascomycota</taxon>
        <taxon>Pezizomycotina</taxon>
        <taxon>Eurotiomycetes</taxon>
        <taxon>Eurotiomycetidae</taxon>
        <taxon>Eurotiales</taxon>
        <taxon>Elaphomycetaceae</taxon>
        <taxon>Elaphomyces</taxon>
    </lineage>
</organism>
<dbReference type="CDD" id="cd03311">
    <property type="entry name" value="CIMS_C_terminal_like"/>
    <property type="match status" value="1"/>
</dbReference>
<accession>A0A232LWH3</accession>
<dbReference type="EMBL" id="NPHW01004092">
    <property type="protein sequence ID" value="OXV08466.1"/>
    <property type="molecule type" value="Genomic_DNA"/>
</dbReference>
<name>A0A232LWH3_9EURO</name>
<dbReference type="PANTHER" id="PTHR43844">
    <property type="entry name" value="METHIONINE SYNTHASE"/>
    <property type="match status" value="1"/>
</dbReference>
<evidence type="ECO:0000313" key="2">
    <source>
        <dbReference type="EMBL" id="OXV08466.1"/>
    </source>
</evidence>